<reference evidence="3 4" key="1">
    <citation type="submission" date="2019-01" db="EMBL/GenBank/DDBJ databases">
        <title>Genome sequences of Streptomyces and Rhizobium isolates collected from root and soil.</title>
        <authorList>
            <person name="Chhettri S."/>
            <person name="Sevigny J.L."/>
            <person name="Sen A."/>
            <person name="Ennis N."/>
            <person name="Tisa L."/>
        </authorList>
    </citation>
    <scope>NUCLEOTIDE SEQUENCE [LARGE SCALE GENOMIC DNA]</scope>
    <source>
        <strain evidence="3 4">San01</strain>
    </source>
</reference>
<name>A0A437PNL0_9ACTN</name>
<dbReference type="Gene3D" id="2.30.110.10">
    <property type="entry name" value="Electron Transport, Fmn-binding Protein, Chain A"/>
    <property type="match status" value="1"/>
</dbReference>
<dbReference type="EMBL" id="RZYA01000007">
    <property type="protein sequence ID" value="RVU23857.1"/>
    <property type="molecule type" value="Genomic_DNA"/>
</dbReference>
<keyword evidence="4" id="KW-1185">Reference proteome</keyword>
<dbReference type="OrthoDB" id="1094370at2"/>
<dbReference type="RefSeq" id="WP_127829153.1">
    <property type="nucleotide sequence ID" value="NZ_RZYA01000007.1"/>
</dbReference>
<evidence type="ECO:0000313" key="4">
    <source>
        <dbReference type="Proteomes" id="UP000283128"/>
    </source>
</evidence>
<protein>
    <submittedName>
        <fullName evidence="3">PPOX class F420-dependent oxidoreductase</fullName>
    </submittedName>
</protein>
<dbReference type="GO" id="GO:0005829">
    <property type="term" value="C:cytosol"/>
    <property type="evidence" value="ECO:0007669"/>
    <property type="project" value="TreeGrafter"/>
</dbReference>
<dbReference type="PANTHER" id="PTHR35176">
    <property type="entry name" value="HEME OXYGENASE HI_0854-RELATED"/>
    <property type="match status" value="1"/>
</dbReference>
<keyword evidence="1" id="KW-0560">Oxidoreductase</keyword>
<dbReference type="InterPro" id="IPR019920">
    <property type="entry name" value="F420-binding_dom_put"/>
</dbReference>
<evidence type="ECO:0000256" key="1">
    <source>
        <dbReference type="ARBA" id="ARBA00023002"/>
    </source>
</evidence>
<dbReference type="Pfam" id="PF01243">
    <property type="entry name" value="PNPOx_N"/>
    <property type="match status" value="1"/>
</dbReference>
<feature type="domain" description="Pyridoxamine 5'-phosphate oxidase N-terminal" evidence="2">
    <location>
        <begin position="12"/>
        <end position="142"/>
    </location>
</feature>
<gene>
    <name evidence="3" type="ORF">EOT10_17515</name>
</gene>
<proteinExistence type="predicted"/>
<dbReference type="InterPro" id="IPR052019">
    <property type="entry name" value="F420H2_bilvrd_red/Heme_oxyg"/>
</dbReference>
<organism evidence="3 4">
    <name type="scientific">Streptomyces antnestii</name>
    <dbReference type="NCBI Taxonomy" id="2494256"/>
    <lineage>
        <taxon>Bacteria</taxon>
        <taxon>Bacillati</taxon>
        <taxon>Actinomycetota</taxon>
        <taxon>Actinomycetes</taxon>
        <taxon>Kitasatosporales</taxon>
        <taxon>Streptomycetaceae</taxon>
        <taxon>Streptomyces</taxon>
    </lineage>
</organism>
<dbReference type="GO" id="GO:0070967">
    <property type="term" value="F:coenzyme F420 binding"/>
    <property type="evidence" value="ECO:0007669"/>
    <property type="project" value="TreeGrafter"/>
</dbReference>
<dbReference type="InterPro" id="IPR011576">
    <property type="entry name" value="Pyridox_Oxase_N"/>
</dbReference>
<dbReference type="AlphaFoldDB" id="A0A437PNL0"/>
<evidence type="ECO:0000313" key="3">
    <source>
        <dbReference type="EMBL" id="RVU23857.1"/>
    </source>
</evidence>
<dbReference type="NCBIfam" id="TIGR03618">
    <property type="entry name" value="Rv1155_F420"/>
    <property type="match status" value="1"/>
</dbReference>
<comment type="caution">
    <text evidence="3">The sequence shown here is derived from an EMBL/GenBank/DDBJ whole genome shotgun (WGS) entry which is preliminary data.</text>
</comment>
<evidence type="ECO:0000259" key="2">
    <source>
        <dbReference type="Pfam" id="PF01243"/>
    </source>
</evidence>
<dbReference type="Proteomes" id="UP000283128">
    <property type="component" value="Unassembled WGS sequence"/>
</dbReference>
<dbReference type="GO" id="GO:0016627">
    <property type="term" value="F:oxidoreductase activity, acting on the CH-CH group of donors"/>
    <property type="evidence" value="ECO:0007669"/>
    <property type="project" value="TreeGrafter"/>
</dbReference>
<dbReference type="SUPFAM" id="SSF50475">
    <property type="entry name" value="FMN-binding split barrel"/>
    <property type="match status" value="1"/>
</dbReference>
<dbReference type="PANTHER" id="PTHR35176:SF2">
    <property type="entry name" value="F420H(2)-DEPENDENT REDUCTASE RV1155"/>
    <property type="match status" value="1"/>
</dbReference>
<sequence length="145" mass="16267">MTDATGPDPFLPLLAEHRRGVLCALKGDGRPQLSNVDFWYDDATRTVRLSTTADRAKTHNLRRDPRVSLHVTTPGGGAYAVYEGIAELSPVAADPRDRAVEELIDVFRGVQGEHPDWDEYRAAMVADRRLVIRFRIEHAYGWIPS</sequence>
<accession>A0A437PNL0</accession>
<dbReference type="InterPro" id="IPR012349">
    <property type="entry name" value="Split_barrel_FMN-bd"/>
</dbReference>